<feature type="compositionally biased region" description="Polar residues" evidence="3">
    <location>
        <begin position="42"/>
        <end position="53"/>
    </location>
</feature>
<dbReference type="GO" id="GO:0005524">
    <property type="term" value="F:ATP binding"/>
    <property type="evidence" value="ECO:0007669"/>
    <property type="project" value="InterPro"/>
</dbReference>
<sequence length="1986" mass="227779">MARNKARSRRSTAEAVHLHVGLDDLMPTSFVEGLISIMISENETSDQPSSSHENGPPTKRRPSSKSQSFVCKSVDRYMSIHFMDNRLRMKSRKDYPSEPLDVTVRLRRAEEDDQMKISYILDSTSQRASQPNALWSTFDLELEWQGRQVKMTYCRNFYWNESPSPHSQYRSSLDRKNSQPFINLLLRGSISTGTPYRASTWSPMDFYEAAFVPKKDEKTPETIQVDALESKLFPYQKRTLQWLLQREGVQWSADMRRIVPYVPENQDSVYDFKKMTDVAGNEYYFSELFHTATRDISLFQQAEASIKGGILAEEMGLGKTLEVLGLILLHQRSRPLIQSEYESQAKLTPSGATLIVTPPSLKDQWVSEIARHAPGLSVKVYEGRKRISEADEQQATDELAGHDIILTTYSVLSSELHFTTAPPERSRRHARVYDRPRSPLVQISWWRVCLDEAQMIESGYSQAAKVAPVLPRINAWGITGTPVKNDVEDLQGLLLFLQYEPYCSVNQIWQDLIRHYKSVFQRLFNRIAIRHTKSMVRDELVLPSQKRFVISMPFTAVEEQHYQSLYREMAEACGLSLEGAPIVDGWKPEDHEEDMRTWLVRLRQTALHPEVAGYNRRTLGNSKSRPMRTVDEVLDAMLEQSESAIRSDERAYLSSKLTRGQLYENSPRVKEALEIWLSGRDEAQKLVSKARDELKSLTGSRLRPASHEDSDIDDDSEVEEKGQLFESRRRLRGALEMYHRAVFFCANAYFQVRENPEMTEPESEEFLRIKKLEDEHYEEAKAIRREILQEPHHKAARLMAKVAQKASEQSFVEIPELTVNEERGIESGRIVDDLEALYGELNDQANVIDEWREHLVGLVLKPLVDEEDDAETTGDEYGESAKIQDELMVYVQALRAIIADRQDALTGQTNELIKHETQTSLRLAANEEGPAPEKLIELLTLRDQIKPRSTSMRKAISEFRGLTSKLARDTTRSVLEGRIADRQLKATQAILNTQSKLTTALEAEVDKFKNIMNLRLEYYRQLQVVSDSVLPYEEPVTEELMTRLKTTEENMRQRLSAAEAKHRYLLHLKEAGNKSNEPRMCVICQTNFTIGVLTQLKVHSDEPTQSQDGTENSPTRINAWGITGTPVKNDVEDLQGLLLFLQYEPYCSVNQIWQDLIRHYKSVFQRLFNRIAIRHTKSMVRDELVLPSQKRFVISMPFTAVEEQHYQSLYREMAEACGLSLEGAPIVDGWKPEDHEEDMRTWLVRLRQTALHPEVAGYNRRTLGNSKSRPMRTVDEVLDAMLEQSESAIRSDERAYLSSKLTRGQLYENSPRVKEALEIWLSGRDEAQKLVSKARDELKSLTGSRLRPASHEDSDIDDDSEVEEKGQLFESRRRLRGALEMYHRAVFFCANAYFQVRENPEMTEPESEEFLRIKKLEDEHYEEAKAIRREILQEPHHKAARLMAKVAQKASEQSFVEIPELTVNEERGIESGRIVDDLEALYGELNDQANVIDEWREHLVGLVLKPLVDEEDDAETTGDEYGESAKIQDELMVYVQALRAIIADRQDALTGQTNELIKHETQTSLRLAANEEGPAPEKLIELLTLRDQIKPRSTSMRKAISEFRGLTSKLARDTTRSVLEGRIADRQLKATQAILNTQSKLTTALEAEVDKFKNIMNLRLEYYRQLQVVSDSVLPYEEPVTEELMTRLKTTEENMRQRLSAAEAKHRYLLHLKEAGNKSNEPRMCVICQTNFTIGVLTQLKVHSDEPTQSQDGTENSPEQKQTDSPKKTGIYSEFNSDKLAEIQKIELDGPSFTTKVDTLVKHLMWLRESDPGAKSIVFSQYKGFLGILRNAFSRFRIGYASIDDPDGIRRFKENASVECFLLHARAHSIEESIYNLSVQRRMEHMGRVNKGKSKESTPELLDVNIEAANTLELEQASLSRLMSKDKSAGENVEENDLWECLFGHIARKDTEHEKDIRLQEKAVMGYLAAEAAEERMDRTDQIPGS</sequence>
<feature type="region of interest" description="Disordered" evidence="3">
    <location>
        <begin position="1341"/>
        <end position="1363"/>
    </location>
</feature>
<dbReference type="GO" id="GO:0000209">
    <property type="term" value="P:protein polyubiquitination"/>
    <property type="evidence" value="ECO:0007669"/>
    <property type="project" value="TreeGrafter"/>
</dbReference>
<dbReference type="PANTHER" id="PTHR45865:SF1">
    <property type="entry name" value="E3 UBIQUITIN-PROTEIN LIGASE SHPRH"/>
    <property type="match status" value="1"/>
</dbReference>
<keyword evidence="2" id="KW-0067">ATP-binding</keyword>
<dbReference type="Pfam" id="PF00176">
    <property type="entry name" value="SNF2-rel_dom"/>
    <property type="match status" value="2"/>
</dbReference>
<feature type="domain" description="Helicase ATP-binding" evidence="4">
    <location>
        <begin position="300"/>
        <end position="500"/>
    </location>
</feature>
<dbReference type="Gene3D" id="3.40.50.10810">
    <property type="entry name" value="Tandem AAA-ATPase domain"/>
    <property type="match status" value="2"/>
</dbReference>
<dbReference type="GO" id="GO:0005634">
    <property type="term" value="C:nucleus"/>
    <property type="evidence" value="ECO:0007669"/>
    <property type="project" value="TreeGrafter"/>
</dbReference>
<protein>
    <recommendedName>
        <fullName evidence="4">Helicase ATP-binding domain-containing protein</fullName>
    </recommendedName>
</protein>
<dbReference type="InterPro" id="IPR000330">
    <property type="entry name" value="SNF2_N"/>
</dbReference>
<dbReference type="InterPro" id="IPR027417">
    <property type="entry name" value="P-loop_NTPase"/>
</dbReference>
<dbReference type="InterPro" id="IPR059033">
    <property type="entry name" value="C144_05_dom"/>
</dbReference>
<dbReference type="GO" id="GO:0061630">
    <property type="term" value="F:ubiquitin protein ligase activity"/>
    <property type="evidence" value="ECO:0007669"/>
    <property type="project" value="TreeGrafter"/>
</dbReference>
<dbReference type="HOGENOM" id="CLU_234184_0_0_1"/>
<dbReference type="STRING" id="1229665.N1RHK9"/>
<dbReference type="Gene3D" id="3.40.50.300">
    <property type="entry name" value="P-loop containing nucleotide triphosphate hydrolases"/>
    <property type="match status" value="1"/>
</dbReference>
<dbReference type="GO" id="GO:0006974">
    <property type="term" value="P:DNA damage response"/>
    <property type="evidence" value="ECO:0007669"/>
    <property type="project" value="TreeGrafter"/>
</dbReference>
<keyword evidence="1" id="KW-0547">Nucleotide-binding</keyword>
<evidence type="ECO:0000259" key="4">
    <source>
        <dbReference type="PROSITE" id="PS51192"/>
    </source>
</evidence>
<reference evidence="6" key="1">
    <citation type="submission" date="2012-09" db="EMBL/GenBank/DDBJ databases">
        <title>Genome sequencing and comparative transcriptomics of race 1 and race 4 of banana pathogen: Fusarium oxysporum f. sp. cubense.</title>
        <authorList>
            <person name="Fang X."/>
            <person name="Huang J."/>
        </authorList>
    </citation>
    <scope>NUCLEOTIDE SEQUENCE [LARGE SCALE GENOMIC DNA]</scope>
    <source>
        <strain evidence="6">race 4</strain>
    </source>
</reference>
<dbReference type="InterPro" id="IPR014001">
    <property type="entry name" value="Helicase_ATP-bd"/>
</dbReference>
<dbReference type="SUPFAM" id="SSF52540">
    <property type="entry name" value="P-loop containing nucleoside triphosphate hydrolases"/>
    <property type="match status" value="1"/>
</dbReference>
<reference evidence="6" key="2">
    <citation type="journal article" date="2014" name="PLoS ONE">
        <title>Genome and Transcriptome Analysis of the Fungal Pathogen Fusarium oxysporum f. sp. cubense Causing Banana Vascular Wilt Disease.</title>
        <authorList>
            <person name="Guo L."/>
            <person name="Han L."/>
            <person name="Yang L."/>
            <person name="Zeng H."/>
            <person name="Fan D."/>
            <person name="Zhu Y."/>
            <person name="Feng Y."/>
            <person name="Wang G."/>
            <person name="Peng C."/>
            <person name="Jiang X."/>
            <person name="Zhou D."/>
            <person name="Ni P."/>
            <person name="Liang C."/>
            <person name="Liu L."/>
            <person name="Wang J."/>
            <person name="Mao C."/>
            <person name="Fang X."/>
            <person name="Peng M."/>
            <person name="Huang J."/>
        </authorList>
    </citation>
    <scope>NUCLEOTIDE SEQUENCE [LARGE SCALE GENOMIC DNA]</scope>
    <source>
        <strain evidence="6">race 4</strain>
    </source>
</reference>
<dbReference type="CDD" id="cd18070">
    <property type="entry name" value="DEXQc_SHPRH"/>
    <property type="match status" value="1"/>
</dbReference>
<organism evidence="5 6">
    <name type="scientific">Fusarium oxysporum f. sp. cubense (strain race 4)</name>
    <name type="common">Panama disease fungus</name>
    <dbReference type="NCBI Taxonomy" id="2502994"/>
    <lineage>
        <taxon>Eukaryota</taxon>
        <taxon>Fungi</taxon>
        <taxon>Dikarya</taxon>
        <taxon>Ascomycota</taxon>
        <taxon>Pezizomycotina</taxon>
        <taxon>Sordariomycetes</taxon>
        <taxon>Hypocreomycetidae</taxon>
        <taxon>Hypocreales</taxon>
        <taxon>Nectriaceae</taxon>
        <taxon>Fusarium</taxon>
        <taxon>Fusarium oxysporum species complex</taxon>
    </lineage>
</organism>
<gene>
    <name evidence="5" type="ORF">FOC4_g10010985</name>
</gene>
<evidence type="ECO:0000313" key="6">
    <source>
        <dbReference type="Proteomes" id="UP000016929"/>
    </source>
</evidence>
<feature type="region of interest" description="Disordered" evidence="3">
    <location>
        <begin position="42"/>
        <end position="67"/>
    </location>
</feature>
<evidence type="ECO:0000256" key="3">
    <source>
        <dbReference type="SAM" id="MobiDB-lite"/>
    </source>
</evidence>
<dbReference type="PROSITE" id="PS51192">
    <property type="entry name" value="HELICASE_ATP_BIND_1"/>
    <property type="match status" value="1"/>
</dbReference>
<dbReference type="OrthoDB" id="5330228at2759"/>
<dbReference type="InterPro" id="IPR038718">
    <property type="entry name" value="SNF2-like_sf"/>
</dbReference>
<dbReference type="Proteomes" id="UP000016929">
    <property type="component" value="Unassembled WGS sequence"/>
</dbReference>
<dbReference type="SMART" id="SM00487">
    <property type="entry name" value="DEXDc"/>
    <property type="match status" value="1"/>
</dbReference>
<feature type="region of interest" description="Disordered" evidence="3">
    <location>
        <begin position="697"/>
        <end position="719"/>
    </location>
</feature>
<dbReference type="FunFam" id="3.40.50.10810:FF:000059">
    <property type="entry name" value="SNF2 family helicase/ATPase, putative"/>
    <property type="match status" value="1"/>
</dbReference>
<feature type="compositionally biased region" description="Polar residues" evidence="3">
    <location>
        <begin position="1747"/>
        <end position="1760"/>
    </location>
</feature>
<dbReference type="PANTHER" id="PTHR45865">
    <property type="entry name" value="E3 UBIQUITIN-PROTEIN LIGASE SHPRH FAMILY MEMBER"/>
    <property type="match status" value="1"/>
</dbReference>
<evidence type="ECO:0000313" key="5">
    <source>
        <dbReference type="EMBL" id="EMT65011.1"/>
    </source>
</evidence>
<dbReference type="EMBL" id="KB726990">
    <property type="protein sequence ID" value="EMT65011.1"/>
    <property type="molecule type" value="Genomic_DNA"/>
</dbReference>
<name>N1RHK9_FUSC4</name>
<keyword evidence="6" id="KW-1185">Reference proteome</keyword>
<evidence type="ECO:0000256" key="2">
    <source>
        <dbReference type="ARBA" id="ARBA00022840"/>
    </source>
</evidence>
<dbReference type="InterPro" id="IPR052583">
    <property type="entry name" value="ATP-helicase/E3_Ub-Ligase"/>
</dbReference>
<accession>N1RHK9</accession>
<dbReference type="Pfam" id="PF26021">
    <property type="entry name" value="Ferritin_C144_05"/>
    <property type="match status" value="2"/>
</dbReference>
<evidence type="ECO:0000256" key="1">
    <source>
        <dbReference type="ARBA" id="ARBA00022741"/>
    </source>
</evidence>
<proteinExistence type="predicted"/>
<feature type="region of interest" description="Disordered" evidence="3">
    <location>
        <begin position="1743"/>
        <end position="1771"/>
    </location>
</feature>